<dbReference type="GO" id="GO:0005524">
    <property type="term" value="F:ATP binding"/>
    <property type="evidence" value="ECO:0007669"/>
    <property type="project" value="UniProtKB-KW"/>
</dbReference>
<feature type="compositionally biased region" description="Polar residues" evidence="9">
    <location>
        <begin position="285"/>
        <end position="299"/>
    </location>
</feature>
<protein>
    <recommendedName>
        <fullName evidence="1">non-specific serine/threonine protein kinase</fullName>
        <ecNumber evidence="1">2.7.11.1</ecNumber>
    </recommendedName>
</protein>
<keyword evidence="6" id="KW-0067">ATP-binding</keyword>
<dbReference type="PROSITE" id="PS50011">
    <property type="entry name" value="PROTEIN_KINASE_DOM"/>
    <property type="match status" value="1"/>
</dbReference>
<keyword evidence="10" id="KW-0472">Membrane</keyword>
<keyword evidence="3" id="KW-0808">Transferase</keyword>
<comment type="catalytic activity">
    <reaction evidence="7">
        <text>L-threonyl-[protein] + ATP = O-phospho-L-threonyl-[protein] + ADP + H(+)</text>
        <dbReference type="Rhea" id="RHEA:46608"/>
        <dbReference type="Rhea" id="RHEA-COMP:11060"/>
        <dbReference type="Rhea" id="RHEA-COMP:11605"/>
        <dbReference type="ChEBI" id="CHEBI:15378"/>
        <dbReference type="ChEBI" id="CHEBI:30013"/>
        <dbReference type="ChEBI" id="CHEBI:30616"/>
        <dbReference type="ChEBI" id="CHEBI:61977"/>
        <dbReference type="ChEBI" id="CHEBI:456216"/>
        <dbReference type="EC" id="2.7.11.1"/>
    </reaction>
</comment>
<dbReference type="CDD" id="cd14014">
    <property type="entry name" value="STKc_PknB_like"/>
    <property type="match status" value="1"/>
</dbReference>
<dbReference type="Proteomes" id="UP000662939">
    <property type="component" value="Chromosome"/>
</dbReference>
<dbReference type="InterPro" id="IPR011009">
    <property type="entry name" value="Kinase-like_dom_sf"/>
</dbReference>
<evidence type="ECO:0000256" key="2">
    <source>
        <dbReference type="ARBA" id="ARBA00022527"/>
    </source>
</evidence>
<evidence type="ECO:0000256" key="1">
    <source>
        <dbReference type="ARBA" id="ARBA00012513"/>
    </source>
</evidence>
<sequence>MLSPDLVLGGRYRLTARIATGGMGEIWRANDTVLDREVAVKALLPALLADEGFTKRFKAEAKMLAALTHPNIVRVYDYGEADLGNDDTTAYLVMEYVPGTSLTALIAQQGRLDFTTVLPLIAAIADALQHAHDHHIIHRDIKPSNILLRPDGTPLLTDFGIARSAATGDLTASGEIMGTAAYIAPEQAEGGKLGPSVDIYALGVVAYQALEGRRPFESDNPIELALHHIRTPAPPLGDHVPLAVRQFVEKALQKVPSARHRSAADMKNAASTSVHLGGTHLAPSAPTQPYASPIGNSEETTLDPAPSLAPGYGSDPASFTTPYGLNDVHHPYTGGTGAPAHGNPHGTMPIALPGNTTSHGVPRSRARLAGILAAVLLAATLAGGLGWYLVTQDANEGNLADTTTSEQTTDKEETPTGYGDRIAIASADYLGWNPQATQESLEGLGFYDVRIQGSGDEVSGISPEGELSADETITIHTQHSDEPSGDIGDCQFPPCD</sequence>
<dbReference type="PANTHER" id="PTHR43289">
    <property type="entry name" value="MITOGEN-ACTIVATED PROTEIN KINASE KINASE KINASE 20-RELATED"/>
    <property type="match status" value="1"/>
</dbReference>
<dbReference type="GO" id="GO:0004674">
    <property type="term" value="F:protein serine/threonine kinase activity"/>
    <property type="evidence" value="ECO:0007669"/>
    <property type="project" value="UniProtKB-KW"/>
</dbReference>
<feature type="region of interest" description="Disordered" evidence="9">
    <location>
        <begin position="399"/>
        <end position="418"/>
    </location>
</feature>
<dbReference type="PANTHER" id="PTHR43289:SF6">
    <property type="entry name" value="SERINE_THREONINE-PROTEIN KINASE NEKL-3"/>
    <property type="match status" value="1"/>
</dbReference>
<dbReference type="Gene3D" id="3.30.200.20">
    <property type="entry name" value="Phosphorylase Kinase, domain 1"/>
    <property type="match status" value="1"/>
</dbReference>
<dbReference type="InterPro" id="IPR000719">
    <property type="entry name" value="Prot_kinase_dom"/>
</dbReference>
<feature type="region of interest" description="Disordered" evidence="9">
    <location>
        <begin position="256"/>
        <end position="325"/>
    </location>
</feature>
<name>A0A895XVJ8_9ACTN</name>
<comment type="catalytic activity">
    <reaction evidence="8">
        <text>L-seryl-[protein] + ATP = O-phospho-L-seryl-[protein] + ADP + H(+)</text>
        <dbReference type="Rhea" id="RHEA:17989"/>
        <dbReference type="Rhea" id="RHEA-COMP:9863"/>
        <dbReference type="Rhea" id="RHEA-COMP:11604"/>
        <dbReference type="ChEBI" id="CHEBI:15378"/>
        <dbReference type="ChEBI" id="CHEBI:29999"/>
        <dbReference type="ChEBI" id="CHEBI:30616"/>
        <dbReference type="ChEBI" id="CHEBI:83421"/>
        <dbReference type="ChEBI" id="CHEBI:456216"/>
        <dbReference type="EC" id="2.7.11.1"/>
    </reaction>
</comment>
<evidence type="ECO:0000256" key="4">
    <source>
        <dbReference type="ARBA" id="ARBA00022741"/>
    </source>
</evidence>
<evidence type="ECO:0000256" key="3">
    <source>
        <dbReference type="ARBA" id="ARBA00022679"/>
    </source>
</evidence>
<dbReference type="SUPFAM" id="SSF56112">
    <property type="entry name" value="Protein kinase-like (PK-like)"/>
    <property type="match status" value="1"/>
</dbReference>
<dbReference type="RefSeq" id="WP_213171680.1">
    <property type="nucleotide sequence ID" value="NZ_CP070496.1"/>
</dbReference>
<keyword evidence="2 12" id="KW-0723">Serine/threonine-protein kinase</keyword>
<dbReference type="EMBL" id="CP070496">
    <property type="protein sequence ID" value="QSB05668.1"/>
    <property type="molecule type" value="Genomic_DNA"/>
</dbReference>
<dbReference type="FunFam" id="3.30.200.20:FF:000035">
    <property type="entry name" value="Serine/threonine protein kinase Stk1"/>
    <property type="match status" value="1"/>
</dbReference>
<keyword evidence="10" id="KW-0812">Transmembrane</keyword>
<gene>
    <name evidence="12" type="ORF">JQS30_01690</name>
</gene>
<keyword evidence="5 12" id="KW-0418">Kinase</keyword>
<evidence type="ECO:0000256" key="10">
    <source>
        <dbReference type="SAM" id="Phobius"/>
    </source>
</evidence>
<evidence type="ECO:0000256" key="9">
    <source>
        <dbReference type="SAM" id="MobiDB-lite"/>
    </source>
</evidence>
<reference evidence="12" key="1">
    <citation type="submission" date="2021-02" db="EMBL/GenBank/DDBJ databases">
        <title>Natronoglycomyces albus gen. nov., sp. nov, a haloalkaliphilic actinobacterium from a soda solonchak soil.</title>
        <authorList>
            <person name="Sorokin D.Y."/>
            <person name="Khijniak T.V."/>
            <person name="Zakharycheva A.P."/>
            <person name="Boueva O.V."/>
            <person name="Ariskina E.V."/>
            <person name="Hahnke R.L."/>
            <person name="Bunk B."/>
            <person name="Sproer C."/>
            <person name="Schumann P."/>
            <person name="Evtushenko L.I."/>
            <person name="Kublanov I.V."/>
        </authorList>
    </citation>
    <scope>NUCLEOTIDE SEQUENCE</scope>
    <source>
        <strain evidence="12">DSM 106290</strain>
    </source>
</reference>
<dbReference type="Pfam" id="PF00069">
    <property type="entry name" value="Pkinase"/>
    <property type="match status" value="1"/>
</dbReference>
<dbReference type="EC" id="2.7.11.1" evidence="1"/>
<feature type="domain" description="Protein kinase" evidence="11">
    <location>
        <begin position="12"/>
        <end position="276"/>
    </location>
</feature>
<keyword evidence="10" id="KW-1133">Transmembrane helix</keyword>
<keyword evidence="4" id="KW-0547">Nucleotide-binding</keyword>
<dbReference type="KEGG" id="nav:JQS30_01690"/>
<dbReference type="PROSITE" id="PS00108">
    <property type="entry name" value="PROTEIN_KINASE_ST"/>
    <property type="match status" value="1"/>
</dbReference>
<evidence type="ECO:0000259" key="11">
    <source>
        <dbReference type="PROSITE" id="PS50011"/>
    </source>
</evidence>
<evidence type="ECO:0000256" key="5">
    <source>
        <dbReference type="ARBA" id="ARBA00022777"/>
    </source>
</evidence>
<feature type="region of interest" description="Disordered" evidence="9">
    <location>
        <begin position="455"/>
        <end position="496"/>
    </location>
</feature>
<proteinExistence type="predicted"/>
<feature type="transmembrane region" description="Helical" evidence="10">
    <location>
        <begin position="368"/>
        <end position="390"/>
    </location>
</feature>
<keyword evidence="13" id="KW-1185">Reference proteome</keyword>
<dbReference type="Gene3D" id="1.10.510.10">
    <property type="entry name" value="Transferase(Phosphotransferase) domain 1"/>
    <property type="match status" value="1"/>
</dbReference>
<dbReference type="AlphaFoldDB" id="A0A895XVJ8"/>
<evidence type="ECO:0000313" key="12">
    <source>
        <dbReference type="EMBL" id="QSB05668.1"/>
    </source>
</evidence>
<evidence type="ECO:0000256" key="6">
    <source>
        <dbReference type="ARBA" id="ARBA00022840"/>
    </source>
</evidence>
<evidence type="ECO:0000313" key="13">
    <source>
        <dbReference type="Proteomes" id="UP000662939"/>
    </source>
</evidence>
<evidence type="ECO:0000256" key="7">
    <source>
        <dbReference type="ARBA" id="ARBA00047899"/>
    </source>
</evidence>
<evidence type="ECO:0000256" key="8">
    <source>
        <dbReference type="ARBA" id="ARBA00048679"/>
    </source>
</evidence>
<dbReference type="InterPro" id="IPR008271">
    <property type="entry name" value="Ser/Thr_kinase_AS"/>
</dbReference>
<dbReference type="SMART" id="SM00220">
    <property type="entry name" value="S_TKc"/>
    <property type="match status" value="1"/>
</dbReference>
<accession>A0A895XVJ8</accession>
<organism evidence="12 13">
    <name type="scientific">Natronoglycomyces albus</name>
    <dbReference type="NCBI Taxonomy" id="2811108"/>
    <lineage>
        <taxon>Bacteria</taxon>
        <taxon>Bacillati</taxon>
        <taxon>Actinomycetota</taxon>
        <taxon>Actinomycetes</taxon>
        <taxon>Glycomycetales</taxon>
        <taxon>Glycomycetaceae</taxon>
        <taxon>Natronoglycomyces</taxon>
    </lineage>
</organism>